<dbReference type="Proteomes" id="UP000319613">
    <property type="component" value="Unassembled WGS sequence"/>
</dbReference>
<feature type="transmembrane region" description="Helical" evidence="1">
    <location>
        <begin position="51"/>
        <end position="74"/>
    </location>
</feature>
<keyword evidence="1" id="KW-0812">Transmembrane</keyword>
<dbReference type="AlphaFoldDB" id="A0A554JBC6"/>
<evidence type="ECO:0000313" key="2">
    <source>
        <dbReference type="EMBL" id="TSC65686.1"/>
    </source>
</evidence>
<organism evidence="2 3">
    <name type="scientific">Candidatus Doudnabacteria bacterium Gr01-1014_77</name>
    <dbReference type="NCBI Taxonomy" id="2017133"/>
    <lineage>
        <taxon>Bacteria</taxon>
        <taxon>Candidatus Doudnaibacteriota</taxon>
    </lineage>
</organism>
<evidence type="ECO:0000313" key="3">
    <source>
        <dbReference type="Proteomes" id="UP000319613"/>
    </source>
</evidence>
<keyword evidence="1" id="KW-0472">Membrane</keyword>
<sequence length="311" mass="34232">MESQNILSARFLLKESWQTYKTKFAVLFGILSAPLVVMVLSYVFSEMLPPLSFVLLILAGLLGWASQIAMIYALKTQGLGVLEAYRLGVSKLLSVLWIGILVAGNLISALAIPFIFGVIVLSMQQAGMFESSKALLWTLSGIGILLAVLGVILAIYLSILYQFGTYALIIDERRGVNALSLSSMLVKGRWMTVFSKLLVVIVIFTLPVIILGLFMQNQQSLYNLVQSVVGYLIAPFIVAFMYHLFVGLKVGKDVSVDDTDQKNWIVGRSLFGFATILALLLFLIVVQKTAYFPGLKDKLEVLKVQTSSSTK</sequence>
<evidence type="ECO:0000256" key="1">
    <source>
        <dbReference type="SAM" id="Phobius"/>
    </source>
</evidence>
<gene>
    <name evidence="2" type="ORF">G01um101477_376</name>
</gene>
<comment type="caution">
    <text evidence="2">The sequence shown here is derived from an EMBL/GenBank/DDBJ whole genome shotgun (WGS) entry which is preliminary data.</text>
</comment>
<name>A0A554JBC6_9BACT</name>
<feature type="transmembrane region" description="Helical" evidence="1">
    <location>
        <begin position="265"/>
        <end position="286"/>
    </location>
</feature>
<feature type="transmembrane region" description="Helical" evidence="1">
    <location>
        <begin position="221"/>
        <end position="245"/>
    </location>
</feature>
<feature type="transmembrane region" description="Helical" evidence="1">
    <location>
        <begin position="94"/>
        <end position="122"/>
    </location>
</feature>
<proteinExistence type="predicted"/>
<dbReference type="EMBL" id="VMFF01000033">
    <property type="protein sequence ID" value="TSC65686.1"/>
    <property type="molecule type" value="Genomic_DNA"/>
</dbReference>
<keyword evidence="1" id="KW-1133">Transmembrane helix</keyword>
<protein>
    <submittedName>
        <fullName evidence="2">Glycerophosphoryl diester phosphodiesterase, membrane domain protein</fullName>
    </submittedName>
</protein>
<feature type="transmembrane region" description="Helical" evidence="1">
    <location>
        <begin position="193"/>
        <end position="214"/>
    </location>
</feature>
<reference evidence="2 3" key="1">
    <citation type="submission" date="2017-07" db="EMBL/GenBank/DDBJ databases">
        <title>Mechanisms for carbon and nitrogen cycling indicate functional differentiation within the Candidate Phyla Radiation.</title>
        <authorList>
            <person name="Danczak R.E."/>
            <person name="Johnston M.D."/>
            <person name="Kenah C."/>
            <person name="Slattery M."/>
            <person name="Wrighton K.C."/>
            <person name="Wilkins M.J."/>
        </authorList>
    </citation>
    <scope>NUCLEOTIDE SEQUENCE [LARGE SCALE GENOMIC DNA]</scope>
    <source>
        <strain evidence="2">Gr01-1014_77</strain>
    </source>
</reference>
<feature type="transmembrane region" description="Helical" evidence="1">
    <location>
        <begin position="24"/>
        <end position="44"/>
    </location>
</feature>
<feature type="transmembrane region" description="Helical" evidence="1">
    <location>
        <begin position="134"/>
        <end position="159"/>
    </location>
</feature>
<accession>A0A554JBC6</accession>